<feature type="transmembrane region" description="Helical" evidence="8">
    <location>
        <begin position="134"/>
        <end position="157"/>
    </location>
</feature>
<evidence type="ECO:0000256" key="4">
    <source>
        <dbReference type="ARBA" id="ARBA00022692"/>
    </source>
</evidence>
<dbReference type="GO" id="GO:0005886">
    <property type="term" value="C:plasma membrane"/>
    <property type="evidence" value="ECO:0007669"/>
    <property type="project" value="UniProtKB-SubCell"/>
</dbReference>
<protein>
    <submittedName>
        <fullName evidence="9">Glycosyl transferase 4 family protein</fullName>
    </submittedName>
</protein>
<feature type="binding site" evidence="7">
    <location>
        <position position="155"/>
    </location>
    <ligand>
        <name>Mg(2+)</name>
        <dbReference type="ChEBI" id="CHEBI:18420"/>
    </ligand>
</feature>
<dbReference type="PANTHER" id="PTHR22926:SF3">
    <property type="entry name" value="UNDECAPRENYL-PHOSPHATE ALPHA-N-ACETYLGLUCOSAMINYL 1-PHOSPHATE TRANSFERASE"/>
    <property type="match status" value="1"/>
</dbReference>
<proteinExistence type="predicted"/>
<keyword evidence="10" id="KW-1185">Reference proteome</keyword>
<dbReference type="RefSeq" id="WP_014102062.1">
    <property type="nucleotide sequence ID" value="NC_016026.1"/>
</dbReference>
<evidence type="ECO:0000256" key="6">
    <source>
        <dbReference type="ARBA" id="ARBA00023136"/>
    </source>
</evidence>
<keyword evidence="7" id="KW-0479">Metal-binding</keyword>
<dbReference type="GO" id="GO:0071555">
    <property type="term" value="P:cell wall organization"/>
    <property type="evidence" value="ECO:0007669"/>
    <property type="project" value="TreeGrafter"/>
</dbReference>
<evidence type="ECO:0000256" key="5">
    <source>
        <dbReference type="ARBA" id="ARBA00022989"/>
    </source>
</evidence>
<evidence type="ECO:0000256" key="8">
    <source>
        <dbReference type="SAM" id="Phobius"/>
    </source>
</evidence>
<accession>G2KLK9</accession>
<keyword evidence="4 8" id="KW-0812">Transmembrane</keyword>
<evidence type="ECO:0000313" key="9">
    <source>
        <dbReference type="EMBL" id="AEP08839.1"/>
    </source>
</evidence>
<keyword evidence="3 9" id="KW-0808">Transferase</keyword>
<dbReference type="PROSITE" id="PS01348">
    <property type="entry name" value="MRAY_2"/>
    <property type="match status" value="1"/>
</dbReference>
<keyword evidence="2" id="KW-1003">Cell membrane</keyword>
<dbReference type="GO" id="GO:0046872">
    <property type="term" value="F:metal ion binding"/>
    <property type="evidence" value="ECO:0007669"/>
    <property type="project" value="UniProtKB-KW"/>
</dbReference>
<name>G2KLK9_MICAA</name>
<keyword evidence="7" id="KW-0460">Magnesium</keyword>
<dbReference type="PANTHER" id="PTHR22926">
    <property type="entry name" value="PHOSPHO-N-ACETYLMURAMOYL-PENTAPEPTIDE-TRANSFERASE"/>
    <property type="match status" value="1"/>
</dbReference>
<reference evidence="9 10" key="1">
    <citation type="journal article" date="2011" name="BMC Genomics">
        <title>Genomic insights into an obligate epibiotic bacterial predator: Micavibrio aeruginosavorus ARL-13.</title>
        <authorList>
            <person name="Wang Z."/>
            <person name="Kadouri D."/>
            <person name="Wu M."/>
        </authorList>
    </citation>
    <scope>NUCLEOTIDE SEQUENCE [LARGE SCALE GENOMIC DNA]</scope>
    <source>
        <strain evidence="9 10">ARL-13</strain>
    </source>
</reference>
<feature type="transmembrane region" description="Helical" evidence="8">
    <location>
        <begin position="324"/>
        <end position="341"/>
    </location>
</feature>
<evidence type="ECO:0000256" key="1">
    <source>
        <dbReference type="ARBA" id="ARBA00004651"/>
    </source>
</evidence>
<evidence type="ECO:0000256" key="7">
    <source>
        <dbReference type="PIRSR" id="PIRSR600715-1"/>
    </source>
</evidence>
<dbReference type="GO" id="GO:0044038">
    <property type="term" value="P:cell wall macromolecule biosynthetic process"/>
    <property type="evidence" value="ECO:0007669"/>
    <property type="project" value="TreeGrafter"/>
</dbReference>
<feature type="transmembrane region" description="Helical" evidence="8">
    <location>
        <begin position="6"/>
        <end position="27"/>
    </location>
</feature>
<feature type="transmembrane region" description="Helical" evidence="8">
    <location>
        <begin position="244"/>
        <end position="266"/>
    </location>
</feature>
<dbReference type="InterPro" id="IPR000715">
    <property type="entry name" value="Glycosyl_transferase_4"/>
</dbReference>
<dbReference type="AlphaFoldDB" id="G2KLK9"/>
<dbReference type="STRING" id="856793.MICA_502"/>
<dbReference type="HOGENOM" id="CLU_023982_1_0_5"/>
<sequence length="364" mass="38521">MVLNSVDILVWAVVALVVALACVPLAARLAIRTGFVDAPGGRKDHAGLVPPVGGLVVFPVFVAVLFASGLIDSAFMYFIAALAVIVFAGAMDDRFAISPRWKFVAQFIAAFLIVIGGGARVGSLGNLFGFGDVWLGWIDIPFSVVATVLLINAINLIDGLDGLAGGKSFVAFAWLLVACLLGGAHDAAVQVAVLMAALAGFLAYNMRHPLRERASVFLGDSGSMALGLSLAWFCITLAKPGTGVIQPISIAWILALPIIDTCAQFARRVAQGRHPFSADRNHFHHHFVNAGVSVGWTMAALCLIGFGTGAVGIGGMVLGAPEPVLSYAWIAMLFMHIYISLRPRRFRRLAAWALRCVRGEKAAD</sequence>
<dbReference type="Pfam" id="PF00953">
    <property type="entry name" value="Glycos_transf_4"/>
    <property type="match status" value="1"/>
</dbReference>
<evidence type="ECO:0000313" key="10">
    <source>
        <dbReference type="Proteomes" id="UP000009286"/>
    </source>
</evidence>
<feature type="transmembrane region" description="Helical" evidence="8">
    <location>
        <begin position="48"/>
        <end position="68"/>
    </location>
</feature>
<dbReference type="CDD" id="cd06853">
    <property type="entry name" value="GT_WecA_like"/>
    <property type="match status" value="1"/>
</dbReference>
<evidence type="ECO:0000256" key="2">
    <source>
        <dbReference type="ARBA" id="ARBA00022475"/>
    </source>
</evidence>
<keyword evidence="6 8" id="KW-0472">Membrane</keyword>
<organism evidence="9 10">
    <name type="scientific">Micavibrio aeruginosavorus (strain ARL-13)</name>
    <dbReference type="NCBI Taxonomy" id="856793"/>
    <lineage>
        <taxon>Bacteria</taxon>
        <taxon>Pseudomonadati</taxon>
        <taxon>Bdellovibrionota</taxon>
        <taxon>Bdellovibrionia</taxon>
        <taxon>Bdellovibrionales</taxon>
        <taxon>Pseudobdellovibrionaceae</taxon>
        <taxon>Micavibrio</taxon>
    </lineage>
</organism>
<comment type="cofactor">
    <cofactor evidence="7">
        <name>Mg(2+)</name>
        <dbReference type="ChEBI" id="CHEBI:18420"/>
    </cofactor>
</comment>
<comment type="subcellular location">
    <subcellularLocation>
        <location evidence="1">Cell membrane</location>
        <topology evidence="1">Multi-pass membrane protein</topology>
    </subcellularLocation>
</comment>
<dbReference type="GO" id="GO:0016780">
    <property type="term" value="F:phosphotransferase activity, for other substituted phosphate groups"/>
    <property type="evidence" value="ECO:0007669"/>
    <property type="project" value="InterPro"/>
</dbReference>
<dbReference type="GO" id="GO:0009103">
    <property type="term" value="P:lipopolysaccharide biosynthetic process"/>
    <property type="evidence" value="ECO:0007669"/>
    <property type="project" value="TreeGrafter"/>
</dbReference>
<feature type="binding site" evidence="7">
    <location>
        <position position="220"/>
    </location>
    <ligand>
        <name>Mg(2+)</name>
        <dbReference type="ChEBI" id="CHEBI:18420"/>
    </ligand>
</feature>
<feature type="transmembrane region" description="Helical" evidence="8">
    <location>
        <begin position="74"/>
        <end position="91"/>
    </location>
</feature>
<feature type="transmembrane region" description="Helical" evidence="8">
    <location>
        <begin position="216"/>
        <end position="238"/>
    </location>
</feature>
<feature type="transmembrane region" description="Helical" evidence="8">
    <location>
        <begin position="287"/>
        <end position="318"/>
    </location>
</feature>
<dbReference type="OrthoDB" id="9783652at2"/>
<dbReference type="KEGG" id="mai:MICA_502"/>
<gene>
    <name evidence="9" type="ordered locus">MICA_502</name>
</gene>
<dbReference type="InterPro" id="IPR018480">
    <property type="entry name" value="PNAcMuramoyl-5peptid_Trfase_CS"/>
</dbReference>
<keyword evidence="5 8" id="KW-1133">Transmembrane helix</keyword>
<dbReference type="eggNOG" id="COG0472">
    <property type="taxonomic scope" value="Bacteria"/>
</dbReference>
<dbReference type="EMBL" id="CP002382">
    <property type="protein sequence ID" value="AEP08839.1"/>
    <property type="molecule type" value="Genomic_DNA"/>
</dbReference>
<evidence type="ECO:0000256" key="3">
    <source>
        <dbReference type="ARBA" id="ARBA00022679"/>
    </source>
</evidence>
<dbReference type="Proteomes" id="UP000009286">
    <property type="component" value="Chromosome"/>
</dbReference>
<feature type="transmembrane region" description="Helical" evidence="8">
    <location>
        <begin position="164"/>
        <end position="181"/>
    </location>
</feature>
<feature type="transmembrane region" description="Helical" evidence="8">
    <location>
        <begin position="103"/>
        <end position="122"/>
    </location>
</feature>